<feature type="domain" description="LysM" evidence="2">
    <location>
        <begin position="426"/>
        <end position="470"/>
    </location>
</feature>
<dbReference type="Pfam" id="PF01476">
    <property type="entry name" value="LysM"/>
    <property type="match status" value="2"/>
</dbReference>
<proteinExistence type="predicted"/>
<keyword evidence="4" id="KW-1185">Reference proteome</keyword>
<feature type="domain" description="LysM" evidence="2">
    <location>
        <begin position="364"/>
        <end position="407"/>
    </location>
</feature>
<dbReference type="PANTHER" id="PTHR33734:SF22">
    <property type="entry name" value="MEMBRANE-BOUND LYTIC MUREIN TRANSGLYCOSYLASE D"/>
    <property type="match status" value="1"/>
</dbReference>
<dbReference type="SUPFAM" id="SSF53955">
    <property type="entry name" value="Lysozyme-like"/>
    <property type="match status" value="1"/>
</dbReference>
<dbReference type="InterPro" id="IPR008258">
    <property type="entry name" value="Transglycosylase_SLT_dom_1"/>
</dbReference>
<dbReference type="SMART" id="SM00257">
    <property type="entry name" value="LysM"/>
    <property type="match status" value="2"/>
</dbReference>
<dbReference type="PROSITE" id="PS51782">
    <property type="entry name" value="LYSM"/>
    <property type="match status" value="2"/>
</dbReference>
<reference evidence="3" key="1">
    <citation type="submission" date="2018-02" db="EMBL/GenBank/DDBJ databases">
        <authorList>
            <person name="Vasarhelyi B.M."/>
            <person name="Deshmukh S."/>
            <person name="Balint B."/>
            <person name="Kukolya J."/>
        </authorList>
    </citation>
    <scope>NUCLEOTIDE SEQUENCE</scope>
    <source>
        <strain evidence="3">KB22</strain>
    </source>
</reference>
<keyword evidence="1" id="KW-0732">Signal</keyword>
<gene>
    <name evidence="3" type="ORF">C4F49_03550</name>
</gene>
<dbReference type="InterPro" id="IPR018392">
    <property type="entry name" value="LysM"/>
</dbReference>
<dbReference type="CDD" id="cd16894">
    <property type="entry name" value="MltD-like"/>
    <property type="match status" value="1"/>
</dbReference>
<evidence type="ECO:0000256" key="1">
    <source>
        <dbReference type="SAM" id="SignalP"/>
    </source>
</evidence>
<dbReference type="Proteomes" id="UP000616201">
    <property type="component" value="Unassembled WGS sequence"/>
</dbReference>
<evidence type="ECO:0000259" key="2">
    <source>
        <dbReference type="PROSITE" id="PS51782"/>
    </source>
</evidence>
<sequence length="473" mass="53538">MKRTFLKILTVLFVLVVQKVSAQEIAEESGSGVFQSIILTNVEKQNEIIYNHLDSIKQHAQKEISFDDEDVMIVKRLQRIQKTVPLEYNDQVKAYLEKYVSRNYKPYIEKLLGLSQFYFPIYEKIFAETGLPDEVKYLSVVESSLDPNLVSTSGAVGPWQFMYPTAKIYDLSMNTYVDERKDAYATSYAVSKYLFEAYDEFNDWLLALASYNCGRGCVRRAIARSGINQPTFWQLSSFLPQETRNYIPKFIAMTYVLNHSNEYSLEIPNSEMAMDYEVLMVDKPVNLQHVASAVNLPLDILKKFNPSYKKNIVNGSVELPQRLLLPHEGSLNDSLVYAALNSPANLPVAFEYASIEKTNQYTSSTHKVRNGETLTALADRYGVSVQELRSWNSLTSKSSISGRNLVVRKPENTRLASKPATSAKYITYVVKKGDTLSGIASKYKGATVTKIKSDNNLRNANLRIGTKLKISKS</sequence>
<dbReference type="RefSeq" id="WP_196935961.1">
    <property type="nucleotide sequence ID" value="NZ_MU158698.1"/>
</dbReference>
<evidence type="ECO:0000313" key="4">
    <source>
        <dbReference type="Proteomes" id="UP000616201"/>
    </source>
</evidence>
<dbReference type="InterPro" id="IPR023346">
    <property type="entry name" value="Lysozyme-like_dom_sf"/>
</dbReference>
<dbReference type="InterPro" id="IPR036779">
    <property type="entry name" value="LysM_dom_sf"/>
</dbReference>
<dbReference type="PANTHER" id="PTHR33734">
    <property type="entry name" value="LYSM DOMAIN-CONTAINING GPI-ANCHORED PROTEIN 2"/>
    <property type="match status" value="1"/>
</dbReference>
<feature type="chain" id="PRO_5037526199" evidence="1">
    <location>
        <begin position="23"/>
        <end position="473"/>
    </location>
</feature>
<dbReference type="GO" id="GO:0008932">
    <property type="term" value="F:lytic endotransglycosylase activity"/>
    <property type="evidence" value="ECO:0007669"/>
    <property type="project" value="TreeGrafter"/>
</dbReference>
<dbReference type="Gene3D" id="1.10.530.10">
    <property type="match status" value="1"/>
</dbReference>
<dbReference type="SUPFAM" id="SSF54106">
    <property type="entry name" value="LysM domain"/>
    <property type="match status" value="2"/>
</dbReference>
<dbReference type="AlphaFoldDB" id="A0A928YP54"/>
<comment type="caution">
    <text evidence="3">The sequence shown here is derived from an EMBL/GenBank/DDBJ whole genome shotgun (WGS) entry which is preliminary data.</text>
</comment>
<organism evidence="3 4">
    <name type="scientific">Sphingobacterium hungaricum</name>
    <dbReference type="NCBI Taxonomy" id="2082723"/>
    <lineage>
        <taxon>Bacteria</taxon>
        <taxon>Pseudomonadati</taxon>
        <taxon>Bacteroidota</taxon>
        <taxon>Sphingobacteriia</taxon>
        <taxon>Sphingobacteriales</taxon>
        <taxon>Sphingobacteriaceae</taxon>
        <taxon>Sphingobacterium</taxon>
    </lineage>
</organism>
<feature type="signal peptide" evidence="1">
    <location>
        <begin position="1"/>
        <end position="22"/>
    </location>
</feature>
<dbReference type="Gene3D" id="3.10.350.10">
    <property type="entry name" value="LysM domain"/>
    <property type="match status" value="2"/>
</dbReference>
<name>A0A928YP54_9SPHI</name>
<dbReference type="EMBL" id="PRDK01000003">
    <property type="protein sequence ID" value="MBE8712751.1"/>
    <property type="molecule type" value="Genomic_DNA"/>
</dbReference>
<dbReference type="CDD" id="cd00118">
    <property type="entry name" value="LysM"/>
    <property type="match status" value="2"/>
</dbReference>
<dbReference type="Pfam" id="PF01464">
    <property type="entry name" value="SLT"/>
    <property type="match status" value="1"/>
</dbReference>
<protein>
    <submittedName>
        <fullName evidence="3">Lytic transglycosylase</fullName>
    </submittedName>
</protein>
<evidence type="ECO:0000313" key="3">
    <source>
        <dbReference type="EMBL" id="MBE8712751.1"/>
    </source>
</evidence>
<accession>A0A928YP54</accession>